<dbReference type="AlphaFoldDB" id="A0AAD5K8N4"/>
<gene>
    <name evidence="2" type="ORF">BDA99DRAFT_89892</name>
</gene>
<comment type="caution">
    <text evidence="2">The sequence shown here is derived from an EMBL/GenBank/DDBJ whole genome shotgun (WGS) entry which is preliminary data.</text>
</comment>
<reference evidence="2" key="2">
    <citation type="submission" date="2023-02" db="EMBL/GenBank/DDBJ databases">
        <authorList>
            <consortium name="DOE Joint Genome Institute"/>
            <person name="Mondo S.J."/>
            <person name="Chang Y."/>
            <person name="Wang Y."/>
            <person name="Ahrendt S."/>
            <person name="Andreopoulos W."/>
            <person name="Barry K."/>
            <person name="Beard J."/>
            <person name="Benny G.L."/>
            <person name="Blankenship S."/>
            <person name="Bonito G."/>
            <person name="Cuomo C."/>
            <person name="Desiro A."/>
            <person name="Gervers K.A."/>
            <person name="Hundley H."/>
            <person name="Kuo A."/>
            <person name="LaButti K."/>
            <person name="Lang B.F."/>
            <person name="Lipzen A."/>
            <person name="O'Donnell K."/>
            <person name="Pangilinan J."/>
            <person name="Reynolds N."/>
            <person name="Sandor L."/>
            <person name="Smith M.W."/>
            <person name="Tsang A."/>
            <person name="Grigoriev I.V."/>
            <person name="Stajich J.E."/>
            <person name="Spatafora J.W."/>
        </authorList>
    </citation>
    <scope>NUCLEOTIDE SEQUENCE</scope>
    <source>
        <strain evidence="2">RSA 2281</strain>
    </source>
</reference>
<protein>
    <submittedName>
        <fullName evidence="2">Uncharacterized protein</fullName>
    </submittedName>
</protein>
<proteinExistence type="predicted"/>
<dbReference type="Proteomes" id="UP001209540">
    <property type="component" value="Unassembled WGS sequence"/>
</dbReference>
<name>A0AAD5K8N4_9FUNG</name>
<evidence type="ECO:0000256" key="1">
    <source>
        <dbReference type="SAM" id="MobiDB-lite"/>
    </source>
</evidence>
<sequence>MTAFLFRCIIQKKKTMYSITMDSFPIPPTRKVYIDPNQSSLLHKTKKRKLCQTTSSNGNEETESSTASLAHAFVDLTNQNPKNSKRNLTTNLIKLAQQICISKRSLQFSNTDFVNIWLDQLLTGKTTIISSSSPLLIYHALTRHTNYLTLGTLVIRAELRWLEDQCEQLLSISTNVYRGTKKNKNN</sequence>
<keyword evidence="3" id="KW-1185">Reference proteome</keyword>
<evidence type="ECO:0000313" key="2">
    <source>
        <dbReference type="EMBL" id="KAI9260702.1"/>
    </source>
</evidence>
<dbReference type="EMBL" id="JAIXMP010000016">
    <property type="protein sequence ID" value="KAI9260702.1"/>
    <property type="molecule type" value="Genomic_DNA"/>
</dbReference>
<accession>A0AAD5K8N4</accession>
<organism evidence="2 3">
    <name type="scientific">Phascolomyces articulosus</name>
    <dbReference type="NCBI Taxonomy" id="60185"/>
    <lineage>
        <taxon>Eukaryota</taxon>
        <taxon>Fungi</taxon>
        <taxon>Fungi incertae sedis</taxon>
        <taxon>Mucoromycota</taxon>
        <taxon>Mucoromycotina</taxon>
        <taxon>Mucoromycetes</taxon>
        <taxon>Mucorales</taxon>
        <taxon>Lichtheimiaceae</taxon>
        <taxon>Phascolomyces</taxon>
    </lineage>
</organism>
<feature type="region of interest" description="Disordered" evidence="1">
    <location>
        <begin position="46"/>
        <end position="65"/>
    </location>
</feature>
<evidence type="ECO:0000313" key="3">
    <source>
        <dbReference type="Proteomes" id="UP001209540"/>
    </source>
</evidence>
<reference evidence="2" key="1">
    <citation type="journal article" date="2022" name="IScience">
        <title>Evolution of zygomycete secretomes and the origins of terrestrial fungal ecologies.</title>
        <authorList>
            <person name="Chang Y."/>
            <person name="Wang Y."/>
            <person name="Mondo S."/>
            <person name="Ahrendt S."/>
            <person name="Andreopoulos W."/>
            <person name="Barry K."/>
            <person name="Beard J."/>
            <person name="Benny G.L."/>
            <person name="Blankenship S."/>
            <person name="Bonito G."/>
            <person name="Cuomo C."/>
            <person name="Desiro A."/>
            <person name="Gervers K.A."/>
            <person name="Hundley H."/>
            <person name="Kuo A."/>
            <person name="LaButti K."/>
            <person name="Lang B.F."/>
            <person name="Lipzen A."/>
            <person name="O'Donnell K."/>
            <person name="Pangilinan J."/>
            <person name="Reynolds N."/>
            <person name="Sandor L."/>
            <person name="Smith M.E."/>
            <person name="Tsang A."/>
            <person name="Grigoriev I.V."/>
            <person name="Stajich J.E."/>
            <person name="Spatafora J.W."/>
        </authorList>
    </citation>
    <scope>NUCLEOTIDE SEQUENCE</scope>
    <source>
        <strain evidence="2">RSA 2281</strain>
    </source>
</reference>